<evidence type="ECO:0000313" key="7">
    <source>
        <dbReference type="EMBL" id="KXX83685.1"/>
    </source>
</evidence>
<dbReference type="InterPro" id="IPR011010">
    <property type="entry name" value="DNA_brk_join_enz"/>
</dbReference>
<dbReference type="GO" id="GO:0015074">
    <property type="term" value="P:DNA integration"/>
    <property type="evidence" value="ECO:0007669"/>
    <property type="project" value="InterPro"/>
</dbReference>
<dbReference type="Pfam" id="PF00589">
    <property type="entry name" value="Phage_integrase"/>
    <property type="match status" value="1"/>
</dbReference>
<dbReference type="SUPFAM" id="SSF56349">
    <property type="entry name" value="DNA breaking-rejoining enzymes"/>
    <property type="match status" value="1"/>
</dbReference>
<protein>
    <submittedName>
        <fullName evidence="7">Integrase</fullName>
    </submittedName>
</protein>
<dbReference type="GO" id="GO:0006310">
    <property type="term" value="P:DNA recombination"/>
    <property type="evidence" value="ECO:0007669"/>
    <property type="project" value="UniProtKB-KW"/>
</dbReference>
<sequence>MNQDDNLLVEIAKGENELRYLITDNGIPIPEVALWLDLASLNSYLTGERYAYALLKYLRFLKRKNMDFRKVQNKGTIEEYVKYLMGFREQIINIEAPLTFTAIQTNLPPIKQFYGWLEDEQVLIQSPLRSKVERKNSSFNVHWKKKLLYGQIWSFNTEKTILARIKYTKKHVHLKWYTESEIKGITECLPTIRDKVIFQISIETGMRIGEILGLKLDHFDPIEQTLQVVRELNIENKAKAKTEERTIVINNKLSDLIQEYLVNERGLVDIEYSSYLFLNYHGIFKGKPMRTRNFLRILKNAGEKAGINKKEIRTHSGRSTRVQRLVELMRDYPHLGITQTYIDNEMGWRSEKTIRIYERGYNLRQKRCILEKINSITLNQDMSEEN</sequence>
<dbReference type="PROSITE" id="PS51898">
    <property type="entry name" value="TYR_RECOMBINASE"/>
    <property type="match status" value="1"/>
</dbReference>
<dbReference type="PANTHER" id="PTHR30349">
    <property type="entry name" value="PHAGE INTEGRASE-RELATED"/>
    <property type="match status" value="1"/>
</dbReference>
<accession>A0A150AU09</accession>
<dbReference type="InterPro" id="IPR002104">
    <property type="entry name" value="Integrase_catalytic"/>
</dbReference>
<dbReference type="Proteomes" id="UP000075591">
    <property type="component" value="Unassembled WGS sequence"/>
</dbReference>
<dbReference type="InterPro" id="IPR050090">
    <property type="entry name" value="Tyrosine_recombinase_XerCD"/>
</dbReference>
<reference evidence="7 8" key="1">
    <citation type="submission" date="2015-12" db="EMBL/GenBank/DDBJ databases">
        <title>Bacillus cereus Group isolate.</title>
        <authorList>
            <person name="Kovac J."/>
        </authorList>
    </citation>
    <scope>NUCLEOTIDE SEQUENCE [LARGE SCALE GENOMIC DNA]</scope>
    <source>
        <strain evidence="7 8">FSL W8-0275</strain>
    </source>
</reference>
<keyword evidence="2 4" id="KW-0238">DNA-binding</keyword>
<feature type="domain" description="Core-binding (CB)" evidence="6">
    <location>
        <begin position="35"/>
        <end position="118"/>
    </location>
</feature>
<dbReference type="InterPro" id="IPR044068">
    <property type="entry name" value="CB"/>
</dbReference>
<comment type="similarity">
    <text evidence="1">Belongs to the 'phage' integrase family.</text>
</comment>
<dbReference type="EMBL" id="LOMT01000179">
    <property type="protein sequence ID" value="KXX83685.1"/>
    <property type="molecule type" value="Genomic_DNA"/>
</dbReference>
<evidence type="ECO:0000256" key="4">
    <source>
        <dbReference type="PROSITE-ProRule" id="PRU01248"/>
    </source>
</evidence>
<dbReference type="PATRIC" id="fig|1396.432.peg.1729"/>
<dbReference type="Gene3D" id="1.10.443.10">
    <property type="entry name" value="Intergrase catalytic core"/>
    <property type="match status" value="1"/>
</dbReference>
<dbReference type="PROSITE" id="PS51900">
    <property type="entry name" value="CB"/>
    <property type="match status" value="1"/>
</dbReference>
<evidence type="ECO:0000259" key="6">
    <source>
        <dbReference type="PROSITE" id="PS51900"/>
    </source>
</evidence>
<dbReference type="RefSeq" id="WP_017561178.1">
    <property type="nucleotide sequence ID" value="NZ_JARPVK010000009.1"/>
</dbReference>
<evidence type="ECO:0000313" key="8">
    <source>
        <dbReference type="Proteomes" id="UP000075591"/>
    </source>
</evidence>
<evidence type="ECO:0000256" key="3">
    <source>
        <dbReference type="ARBA" id="ARBA00023172"/>
    </source>
</evidence>
<dbReference type="AlphaFoldDB" id="A0A150AU09"/>
<gene>
    <name evidence="7" type="ORF">AT274_14355</name>
</gene>
<keyword evidence="3" id="KW-0233">DNA recombination</keyword>
<evidence type="ECO:0000256" key="1">
    <source>
        <dbReference type="ARBA" id="ARBA00008857"/>
    </source>
</evidence>
<dbReference type="CDD" id="cd00397">
    <property type="entry name" value="DNA_BRE_C"/>
    <property type="match status" value="1"/>
</dbReference>
<comment type="caution">
    <text evidence="7">The sequence shown here is derived from an EMBL/GenBank/DDBJ whole genome shotgun (WGS) entry which is preliminary data.</text>
</comment>
<evidence type="ECO:0000256" key="2">
    <source>
        <dbReference type="ARBA" id="ARBA00023125"/>
    </source>
</evidence>
<organism evidence="7 8">
    <name type="scientific">Bacillus cereus</name>
    <dbReference type="NCBI Taxonomy" id="1396"/>
    <lineage>
        <taxon>Bacteria</taxon>
        <taxon>Bacillati</taxon>
        <taxon>Bacillota</taxon>
        <taxon>Bacilli</taxon>
        <taxon>Bacillales</taxon>
        <taxon>Bacillaceae</taxon>
        <taxon>Bacillus</taxon>
        <taxon>Bacillus cereus group</taxon>
    </lineage>
</organism>
<feature type="domain" description="Tyr recombinase" evidence="5">
    <location>
        <begin position="172"/>
        <end position="370"/>
    </location>
</feature>
<dbReference type="PANTHER" id="PTHR30349:SF41">
    <property type="entry name" value="INTEGRASE_RECOMBINASE PROTEIN MJ0367-RELATED"/>
    <property type="match status" value="1"/>
</dbReference>
<dbReference type="InterPro" id="IPR010998">
    <property type="entry name" value="Integrase_recombinase_N"/>
</dbReference>
<dbReference type="GO" id="GO:0003677">
    <property type="term" value="F:DNA binding"/>
    <property type="evidence" value="ECO:0007669"/>
    <property type="project" value="UniProtKB-UniRule"/>
</dbReference>
<evidence type="ECO:0000259" key="5">
    <source>
        <dbReference type="PROSITE" id="PS51898"/>
    </source>
</evidence>
<dbReference type="Gene3D" id="1.10.150.130">
    <property type="match status" value="1"/>
</dbReference>
<name>A0A150AU09_BACCE</name>
<proteinExistence type="inferred from homology"/>
<dbReference type="InterPro" id="IPR013762">
    <property type="entry name" value="Integrase-like_cat_sf"/>
</dbReference>